<feature type="domain" description="NADP-dependent oxidoreductase" evidence="4">
    <location>
        <begin position="16"/>
        <end position="288"/>
    </location>
</feature>
<dbReference type="AlphaFoldDB" id="A0A915E5N8"/>
<feature type="site" description="Lowers pKa of active site Tyr" evidence="3">
    <location>
        <position position="78"/>
    </location>
</feature>
<dbReference type="InterPro" id="IPR023210">
    <property type="entry name" value="NADP_OxRdtase_dom"/>
</dbReference>
<reference evidence="6" key="1">
    <citation type="submission" date="2022-11" db="UniProtKB">
        <authorList>
            <consortium name="WormBaseParasite"/>
        </authorList>
    </citation>
    <scope>IDENTIFICATION</scope>
</reference>
<evidence type="ECO:0000313" key="6">
    <source>
        <dbReference type="WBParaSite" id="jg2675"/>
    </source>
</evidence>
<dbReference type="PROSITE" id="PS00063">
    <property type="entry name" value="ALDOKETO_REDUCTASE_3"/>
    <property type="match status" value="1"/>
</dbReference>
<dbReference type="Gene3D" id="3.20.20.100">
    <property type="entry name" value="NADP-dependent oxidoreductase domain"/>
    <property type="match status" value="1"/>
</dbReference>
<sequence>MSKFITLSNGVKMPTVGLGTWQAGPGEVENALRIALDNGYRQIDTAAAYQNEEEIGKVLNEYISSGKIKREELFIVTKLFWIFSRAEDVEPQIKQQLAKLQLDYLDLYLLHTPIALDHTHSALDNSVVLTDTWKAMEKVYEKKLTRAIGVSNFNADQIERIQKIAMVPIHNNQLEVHLYFNQKELQAVCKKHNISVTAYAPLGSPGRTNLPLPNGFKATFGAAPNPLENASVVRLAKKYNKTPGQILLRHLVQRDIAVIPKSTNEKRLKENFDIYDFNFTKDEMDELNNAPQRPRLFNLEFMAGHVEDPFADERPALKK</sequence>
<dbReference type="PROSITE" id="PS00062">
    <property type="entry name" value="ALDOKETO_REDUCTASE_2"/>
    <property type="match status" value="1"/>
</dbReference>
<organism evidence="5 6">
    <name type="scientific">Ditylenchus dipsaci</name>
    <dbReference type="NCBI Taxonomy" id="166011"/>
    <lineage>
        <taxon>Eukaryota</taxon>
        <taxon>Metazoa</taxon>
        <taxon>Ecdysozoa</taxon>
        <taxon>Nematoda</taxon>
        <taxon>Chromadorea</taxon>
        <taxon>Rhabditida</taxon>
        <taxon>Tylenchina</taxon>
        <taxon>Tylenchomorpha</taxon>
        <taxon>Sphaerularioidea</taxon>
        <taxon>Anguinidae</taxon>
        <taxon>Anguininae</taxon>
        <taxon>Ditylenchus</taxon>
    </lineage>
</organism>
<evidence type="ECO:0000259" key="4">
    <source>
        <dbReference type="Pfam" id="PF00248"/>
    </source>
</evidence>
<dbReference type="Proteomes" id="UP000887574">
    <property type="component" value="Unplaced"/>
</dbReference>
<evidence type="ECO:0000256" key="1">
    <source>
        <dbReference type="PIRSR" id="PIRSR000097-1"/>
    </source>
</evidence>
<protein>
    <submittedName>
        <fullName evidence="6">NADP-dependent oxidoreductase domain-containing protein</fullName>
    </submittedName>
</protein>
<feature type="active site" description="Proton donor" evidence="1">
    <location>
        <position position="49"/>
    </location>
</feature>
<dbReference type="SUPFAM" id="SSF51430">
    <property type="entry name" value="NAD(P)-linked oxidoreductase"/>
    <property type="match status" value="1"/>
</dbReference>
<dbReference type="PANTHER" id="PTHR11732">
    <property type="entry name" value="ALDO/KETO REDUCTASE"/>
    <property type="match status" value="1"/>
</dbReference>
<feature type="binding site" evidence="2">
    <location>
        <position position="111"/>
    </location>
    <ligand>
        <name>substrate</name>
    </ligand>
</feature>
<dbReference type="FunFam" id="3.20.20.100:FF:000029">
    <property type="entry name" value="Aldo-keto reductase"/>
    <property type="match status" value="1"/>
</dbReference>
<dbReference type="PRINTS" id="PR00069">
    <property type="entry name" value="ALDKETRDTASE"/>
</dbReference>
<evidence type="ECO:0000256" key="3">
    <source>
        <dbReference type="PIRSR" id="PIRSR000097-3"/>
    </source>
</evidence>
<dbReference type="InterPro" id="IPR018170">
    <property type="entry name" value="Aldo/ket_reductase_CS"/>
</dbReference>
<keyword evidence="5" id="KW-1185">Reference proteome</keyword>
<dbReference type="InterPro" id="IPR036812">
    <property type="entry name" value="NAD(P)_OxRdtase_dom_sf"/>
</dbReference>
<dbReference type="Pfam" id="PF00248">
    <property type="entry name" value="Aldo_ket_red"/>
    <property type="match status" value="1"/>
</dbReference>
<dbReference type="GO" id="GO:0016491">
    <property type="term" value="F:oxidoreductase activity"/>
    <property type="evidence" value="ECO:0007669"/>
    <property type="project" value="InterPro"/>
</dbReference>
<accession>A0A915E5N8</accession>
<dbReference type="InterPro" id="IPR020471">
    <property type="entry name" value="AKR"/>
</dbReference>
<dbReference type="WBParaSite" id="jg2675">
    <property type="protein sequence ID" value="jg2675"/>
    <property type="gene ID" value="jg2675"/>
</dbReference>
<evidence type="ECO:0000313" key="5">
    <source>
        <dbReference type="Proteomes" id="UP000887574"/>
    </source>
</evidence>
<proteinExistence type="predicted"/>
<evidence type="ECO:0000256" key="2">
    <source>
        <dbReference type="PIRSR" id="PIRSR000097-2"/>
    </source>
</evidence>
<dbReference type="PIRSF" id="PIRSF000097">
    <property type="entry name" value="AKR"/>
    <property type="match status" value="1"/>
</dbReference>
<name>A0A915E5N8_9BILA</name>